<comment type="caution">
    <text evidence="2">The sequence shown here is derived from an EMBL/GenBank/DDBJ whole genome shotgun (WGS) entry which is preliminary data.</text>
</comment>
<evidence type="ECO:0000313" key="2">
    <source>
        <dbReference type="EMBL" id="MEI9404085.1"/>
    </source>
</evidence>
<dbReference type="EMBL" id="JAPYKO010000012">
    <property type="protein sequence ID" value="MEI9404085.1"/>
    <property type="molecule type" value="Genomic_DNA"/>
</dbReference>
<feature type="region of interest" description="Disordered" evidence="1">
    <location>
        <begin position="67"/>
        <end position="125"/>
    </location>
</feature>
<proteinExistence type="predicted"/>
<gene>
    <name evidence="2" type="ORF">O7A05_18215</name>
</gene>
<protein>
    <submittedName>
        <fullName evidence="2">Uncharacterized protein</fullName>
    </submittedName>
</protein>
<sequence length="132" mass="14002">MLLDIGLDREHLAACGRKRWSPAKKIVGVVPGIVRIGGIRGQPQPGGAAIPGGGRTCAIDTRRESKDWFGFDPANPKRPASHRESRAVATNLDKESLHGCHGVPLPNANHGADRPLQSSQGSCHASIDLFAD</sequence>
<evidence type="ECO:0000256" key="1">
    <source>
        <dbReference type="SAM" id="MobiDB-lite"/>
    </source>
</evidence>
<accession>A0ABU8KF60</accession>
<name>A0ABU8KF60_9HYPH</name>
<dbReference type="Proteomes" id="UP001366503">
    <property type="component" value="Unassembled WGS sequence"/>
</dbReference>
<keyword evidence="3" id="KW-1185">Reference proteome</keyword>
<feature type="compositionally biased region" description="Basic and acidic residues" evidence="1">
    <location>
        <begin position="81"/>
        <end position="98"/>
    </location>
</feature>
<reference evidence="2 3" key="1">
    <citation type="submission" date="2022-12" db="EMBL/GenBank/DDBJ databases">
        <authorList>
            <person name="Muema E."/>
        </authorList>
    </citation>
    <scope>NUCLEOTIDE SEQUENCE [LARGE SCALE GENOMIC DNA]</scope>
    <source>
        <strain evidence="3">1330</strain>
    </source>
</reference>
<dbReference type="RefSeq" id="WP_337094382.1">
    <property type="nucleotide sequence ID" value="NZ_JAPYKO010000012.1"/>
</dbReference>
<organism evidence="2 3">
    <name type="scientific">Mesorhizobium argentiipisi</name>
    <dbReference type="NCBI Taxonomy" id="3015175"/>
    <lineage>
        <taxon>Bacteria</taxon>
        <taxon>Pseudomonadati</taxon>
        <taxon>Pseudomonadota</taxon>
        <taxon>Alphaproteobacteria</taxon>
        <taxon>Hyphomicrobiales</taxon>
        <taxon>Phyllobacteriaceae</taxon>
        <taxon>Mesorhizobium</taxon>
    </lineage>
</organism>
<evidence type="ECO:0000313" key="3">
    <source>
        <dbReference type="Proteomes" id="UP001366503"/>
    </source>
</evidence>